<dbReference type="Proteomes" id="UP000199427">
    <property type="component" value="Unassembled WGS sequence"/>
</dbReference>
<dbReference type="STRING" id="571933.SAMN05216362_10219"/>
<feature type="region of interest" description="Disordered" evidence="1">
    <location>
        <begin position="112"/>
        <end position="178"/>
    </location>
</feature>
<protein>
    <submittedName>
        <fullName evidence="2">YqfQ-like protein</fullName>
    </submittedName>
</protein>
<organism evidence="2 3">
    <name type="scientific">Piscibacillus halophilus</name>
    <dbReference type="NCBI Taxonomy" id="571933"/>
    <lineage>
        <taxon>Bacteria</taxon>
        <taxon>Bacillati</taxon>
        <taxon>Bacillota</taxon>
        <taxon>Bacilli</taxon>
        <taxon>Bacillales</taxon>
        <taxon>Bacillaceae</taxon>
        <taxon>Piscibacillus</taxon>
    </lineage>
</organism>
<evidence type="ECO:0000313" key="3">
    <source>
        <dbReference type="Proteomes" id="UP000199427"/>
    </source>
</evidence>
<dbReference type="OrthoDB" id="2860117at2"/>
<gene>
    <name evidence="2" type="ORF">SAMN05216362_10219</name>
</gene>
<name>A0A1H8ZLN4_9BACI</name>
<feature type="compositionally biased region" description="Acidic residues" evidence="1">
    <location>
        <begin position="112"/>
        <end position="134"/>
    </location>
</feature>
<keyword evidence="3" id="KW-1185">Reference proteome</keyword>
<dbReference type="RefSeq" id="WP_091772211.1">
    <property type="nucleotide sequence ID" value="NZ_FOES01000002.1"/>
</dbReference>
<dbReference type="AlphaFoldDB" id="A0A1H8ZLN4"/>
<dbReference type="Pfam" id="PF14181">
    <property type="entry name" value="YqfQ"/>
    <property type="match status" value="1"/>
</dbReference>
<evidence type="ECO:0000256" key="1">
    <source>
        <dbReference type="SAM" id="MobiDB-lite"/>
    </source>
</evidence>
<sequence>MNPFDFQSPMDHQWHQYPHYHQPFFQPMPQKKGLNRIFHNLLGKNQVGPFSQTSFGAPGMASKYAQLYETLNHVQKGLGIIQQVSPYIKQYGPFVKNFPMFIDMVKIMMENDEEEGEEKVETEDFQPVTEDEDQIDKVKETEREEKSETHRSKTPTQNKRKSKNIKGESEFPRPKLYI</sequence>
<dbReference type="EMBL" id="FOES01000002">
    <property type="protein sequence ID" value="SEP65285.1"/>
    <property type="molecule type" value="Genomic_DNA"/>
</dbReference>
<feature type="compositionally biased region" description="Basic and acidic residues" evidence="1">
    <location>
        <begin position="165"/>
        <end position="178"/>
    </location>
</feature>
<reference evidence="2 3" key="1">
    <citation type="submission" date="2016-10" db="EMBL/GenBank/DDBJ databases">
        <authorList>
            <person name="de Groot N.N."/>
        </authorList>
    </citation>
    <scope>NUCLEOTIDE SEQUENCE [LARGE SCALE GENOMIC DNA]</scope>
    <source>
        <strain evidence="2 3">DSM 21633</strain>
    </source>
</reference>
<evidence type="ECO:0000313" key="2">
    <source>
        <dbReference type="EMBL" id="SEP65285.1"/>
    </source>
</evidence>
<proteinExistence type="predicted"/>
<accession>A0A1H8ZLN4</accession>
<feature type="compositionally biased region" description="Basic and acidic residues" evidence="1">
    <location>
        <begin position="135"/>
        <end position="151"/>
    </location>
</feature>
<dbReference type="InterPro" id="IPR025571">
    <property type="entry name" value="YqfQ"/>
</dbReference>